<feature type="domain" description="DDH" evidence="1">
    <location>
        <begin position="25"/>
        <end position="166"/>
    </location>
</feature>
<dbReference type="Gene3D" id="3.10.310.30">
    <property type="match status" value="1"/>
</dbReference>
<dbReference type="GO" id="GO:0003676">
    <property type="term" value="F:nucleic acid binding"/>
    <property type="evidence" value="ECO:0007669"/>
    <property type="project" value="InterPro"/>
</dbReference>
<dbReference type="SUPFAM" id="SSF64182">
    <property type="entry name" value="DHH phosphoesterases"/>
    <property type="match status" value="1"/>
</dbReference>
<protein>
    <submittedName>
        <fullName evidence="3">Phosphoesterase RecJ domain-containing protein</fullName>
    </submittedName>
</protein>
<dbReference type="Pfam" id="PF01368">
    <property type="entry name" value="DHH"/>
    <property type="match status" value="1"/>
</dbReference>
<dbReference type="Gene3D" id="3.90.1640.10">
    <property type="entry name" value="inorganic pyrophosphatase (n-terminal core)"/>
    <property type="match status" value="1"/>
</dbReference>
<dbReference type="InterPro" id="IPR003156">
    <property type="entry name" value="DHHA1_dom"/>
</dbReference>
<dbReference type="InterPro" id="IPR038763">
    <property type="entry name" value="DHH_sf"/>
</dbReference>
<gene>
    <name evidence="3" type="ORF">SAMN05444583_101374</name>
</gene>
<dbReference type="PANTHER" id="PTHR47618">
    <property type="entry name" value="BIFUNCTIONAL OLIGORIBONUCLEASE AND PAP PHOSPHATASE NRNA"/>
    <property type="match status" value="1"/>
</dbReference>
<dbReference type="InterPro" id="IPR051319">
    <property type="entry name" value="Oligoribo/pAp-PDE_c-di-AMP_PDE"/>
</dbReference>
<reference evidence="4" key="1">
    <citation type="submission" date="2016-10" db="EMBL/GenBank/DDBJ databases">
        <authorList>
            <person name="Varghese N."/>
            <person name="Submissions S."/>
        </authorList>
    </citation>
    <scope>NUCLEOTIDE SEQUENCE [LARGE SCALE GENOMIC DNA]</scope>
    <source>
        <strain evidence="4">DSM 44675</strain>
    </source>
</reference>
<dbReference type="RefSeq" id="WP_072753875.1">
    <property type="nucleotide sequence ID" value="NZ_FOAW01000001.1"/>
</dbReference>
<dbReference type="OrthoDB" id="9803668at2"/>
<dbReference type="AlphaFoldDB" id="A0A1H7G3S9"/>
<accession>A0A1H7G3S9</accession>
<evidence type="ECO:0000259" key="2">
    <source>
        <dbReference type="Pfam" id="PF02272"/>
    </source>
</evidence>
<dbReference type="EMBL" id="FOAW01000001">
    <property type="protein sequence ID" value="SEK32993.1"/>
    <property type="molecule type" value="Genomic_DNA"/>
</dbReference>
<evidence type="ECO:0000313" key="4">
    <source>
        <dbReference type="Proteomes" id="UP000198677"/>
    </source>
</evidence>
<sequence>MTVTEQNSDVDLAAAVGLLSAAASVTVLCHIQPDADTIGSGLALAIVLERKGVPVQVAFARPDELPESMSGLPGTHLLAAAADVNPEVDLLVTVDCGSRGRLGHLADRFDGARTSLVIDHHRSNTRYAEHNLVDESAESTTAIITRLLDEWGVEIDRDIAHCLYAGLVTDTGSFRWVQPGTHLLAERLIDTGIDSAEIARGLLDTHPFGWLPMLASVLGSAQLVPDSAGGLGLVYALLRHEDTIGMRSEEIESVIDIVRTTSEAEVAAVLKETAPGHWSVSLRSKAAVDVSTVAARLGGGGHRFASGYTAEGDSEYVVAALLGALS</sequence>
<feature type="domain" description="DHHA1" evidence="2">
    <location>
        <begin position="245"/>
        <end position="312"/>
    </location>
</feature>
<evidence type="ECO:0000313" key="3">
    <source>
        <dbReference type="EMBL" id="SEK32993.1"/>
    </source>
</evidence>
<keyword evidence="4" id="KW-1185">Reference proteome</keyword>
<dbReference type="Pfam" id="PF02272">
    <property type="entry name" value="DHHA1"/>
    <property type="match status" value="1"/>
</dbReference>
<name>A0A1H7G3S9_9NOCA</name>
<organism evidence="3 4">
    <name type="scientific">Rhodococcus maanshanensis</name>
    <dbReference type="NCBI Taxonomy" id="183556"/>
    <lineage>
        <taxon>Bacteria</taxon>
        <taxon>Bacillati</taxon>
        <taxon>Actinomycetota</taxon>
        <taxon>Actinomycetes</taxon>
        <taxon>Mycobacteriales</taxon>
        <taxon>Nocardiaceae</taxon>
        <taxon>Rhodococcus</taxon>
    </lineage>
</organism>
<evidence type="ECO:0000259" key="1">
    <source>
        <dbReference type="Pfam" id="PF01368"/>
    </source>
</evidence>
<dbReference type="Proteomes" id="UP000198677">
    <property type="component" value="Unassembled WGS sequence"/>
</dbReference>
<dbReference type="InterPro" id="IPR001667">
    <property type="entry name" value="DDH_dom"/>
</dbReference>
<dbReference type="PANTHER" id="PTHR47618:SF1">
    <property type="entry name" value="BIFUNCTIONAL OLIGORIBONUCLEASE AND PAP PHOSPHATASE NRNA"/>
    <property type="match status" value="1"/>
</dbReference>
<proteinExistence type="predicted"/>